<gene>
    <name evidence="2" type="ORF">MTR_1142s0010</name>
</gene>
<evidence type="ECO:0000313" key="3">
    <source>
        <dbReference type="EnsemblPlants" id="KEH15407"/>
    </source>
</evidence>
<name>A0A072TDF6_MEDTR</name>
<feature type="region of interest" description="Disordered" evidence="1">
    <location>
        <begin position="175"/>
        <end position="198"/>
    </location>
</feature>
<dbReference type="EnsemblPlants" id="KEH15407">
    <property type="protein sequence ID" value="KEH15407"/>
    <property type="gene ID" value="MTR_1142s0010"/>
</dbReference>
<feature type="region of interest" description="Disordered" evidence="1">
    <location>
        <begin position="1"/>
        <end position="23"/>
    </location>
</feature>
<reference evidence="3" key="3">
    <citation type="submission" date="2015-06" db="UniProtKB">
        <authorList>
            <consortium name="EnsemblPlants"/>
        </authorList>
    </citation>
    <scope>IDENTIFICATION</scope>
    <source>
        <strain evidence="3">cv. Jemalong A17</strain>
    </source>
</reference>
<proteinExistence type="predicted"/>
<reference evidence="2 4" key="1">
    <citation type="journal article" date="2011" name="Nature">
        <title>The Medicago genome provides insight into the evolution of rhizobial symbioses.</title>
        <authorList>
            <person name="Young N.D."/>
            <person name="Debelle F."/>
            <person name="Oldroyd G.E."/>
            <person name="Geurts R."/>
            <person name="Cannon S.B."/>
            <person name="Udvardi M.K."/>
            <person name="Benedito V.A."/>
            <person name="Mayer K.F."/>
            <person name="Gouzy J."/>
            <person name="Schoof H."/>
            <person name="Van de Peer Y."/>
            <person name="Proost S."/>
            <person name="Cook D.R."/>
            <person name="Meyers B.C."/>
            <person name="Spannagl M."/>
            <person name="Cheung F."/>
            <person name="De Mita S."/>
            <person name="Krishnakumar V."/>
            <person name="Gundlach H."/>
            <person name="Zhou S."/>
            <person name="Mudge J."/>
            <person name="Bharti A.K."/>
            <person name="Murray J.D."/>
            <person name="Naoumkina M.A."/>
            <person name="Rosen B."/>
            <person name="Silverstein K.A."/>
            <person name="Tang H."/>
            <person name="Rombauts S."/>
            <person name="Zhao P.X."/>
            <person name="Zhou P."/>
            <person name="Barbe V."/>
            <person name="Bardou P."/>
            <person name="Bechner M."/>
            <person name="Bellec A."/>
            <person name="Berger A."/>
            <person name="Berges H."/>
            <person name="Bidwell S."/>
            <person name="Bisseling T."/>
            <person name="Choisne N."/>
            <person name="Couloux A."/>
            <person name="Denny R."/>
            <person name="Deshpande S."/>
            <person name="Dai X."/>
            <person name="Doyle J.J."/>
            <person name="Dudez A.M."/>
            <person name="Farmer A.D."/>
            <person name="Fouteau S."/>
            <person name="Franken C."/>
            <person name="Gibelin C."/>
            <person name="Gish J."/>
            <person name="Goldstein S."/>
            <person name="Gonzalez A.J."/>
            <person name="Green P.J."/>
            <person name="Hallab A."/>
            <person name="Hartog M."/>
            <person name="Hua A."/>
            <person name="Humphray S.J."/>
            <person name="Jeong D.H."/>
            <person name="Jing Y."/>
            <person name="Jocker A."/>
            <person name="Kenton S.M."/>
            <person name="Kim D.J."/>
            <person name="Klee K."/>
            <person name="Lai H."/>
            <person name="Lang C."/>
            <person name="Lin S."/>
            <person name="Macmil S.L."/>
            <person name="Magdelenat G."/>
            <person name="Matthews L."/>
            <person name="McCorrison J."/>
            <person name="Monaghan E.L."/>
            <person name="Mun J.H."/>
            <person name="Najar F.Z."/>
            <person name="Nicholson C."/>
            <person name="Noirot C."/>
            <person name="O'Bleness M."/>
            <person name="Paule C.R."/>
            <person name="Poulain J."/>
            <person name="Prion F."/>
            <person name="Qin B."/>
            <person name="Qu C."/>
            <person name="Retzel E.F."/>
            <person name="Riddle C."/>
            <person name="Sallet E."/>
            <person name="Samain S."/>
            <person name="Samson N."/>
            <person name="Sanders I."/>
            <person name="Saurat O."/>
            <person name="Scarpelli C."/>
            <person name="Schiex T."/>
            <person name="Segurens B."/>
            <person name="Severin A.J."/>
            <person name="Sherrier D.J."/>
            <person name="Shi R."/>
            <person name="Sims S."/>
            <person name="Singer S.R."/>
            <person name="Sinharoy S."/>
            <person name="Sterck L."/>
            <person name="Viollet A."/>
            <person name="Wang B.B."/>
            <person name="Wang K."/>
            <person name="Wang M."/>
            <person name="Wang X."/>
            <person name="Warfsmann J."/>
            <person name="Weissenbach J."/>
            <person name="White D.D."/>
            <person name="White J.D."/>
            <person name="Wiley G.B."/>
            <person name="Wincker P."/>
            <person name="Xing Y."/>
            <person name="Yang L."/>
            <person name="Yao Z."/>
            <person name="Ying F."/>
            <person name="Zhai J."/>
            <person name="Zhou L."/>
            <person name="Zuber A."/>
            <person name="Denarie J."/>
            <person name="Dixon R.A."/>
            <person name="May G.D."/>
            <person name="Schwartz D.C."/>
            <person name="Rogers J."/>
            <person name="Quetier F."/>
            <person name="Town C.D."/>
            <person name="Roe B.A."/>
        </authorList>
    </citation>
    <scope>NUCLEOTIDE SEQUENCE [LARGE SCALE GENOMIC DNA]</scope>
    <source>
        <strain evidence="2">A17</strain>
        <strain evidence="3 4">cv. Jemalong A17</strain>
    </source>
</reference>
<evidence type="ECO:0000313" key="2">
    <source>
        <dbReference type="EMBL" id="KEH15407.1"/>
    </source>
</evidence>
<keyword evidence="4" id="KW-1185">Reference proteome</keyword>
<reference evidence="2 4" key="2">
    <citation type="journal article" date="2014" name="BMC Genomics">
        <title>An improved genome release (version Mt4.0) for the model legume Medicago truncatula.</title>
        <authorList>
            <person name="Tang H."/>
            <person name="Krishnakumar V."/>
            <person name="Bidwell S."/>
            <person name="Rosen B."/>
            <person name="Chan A."/>
            <person name="Zhou S."/>
            <person name="Gentzbittel L."/>
            <person name="Childs K.L."/>
            <person name="Yandell M."/>
            <person name="Gundlach H."/>
            <person name="Mayer K.F."/>
            <person name="Schwartz D.C."/>
            <person name="Town C.D."/>
        </authorList>
    </citation>
    <scope>GENOME REANNOTATION</scope>
    <source>
        <strain evidence="2">A17</strain>
        <strain evidence="3 4">cv. Jemalong A17</strain>
    </source>
</reference>
<protein>
    <submittedName>
        <fullName evidence="2 3">Uncharacterized protein</fullName>
    </submittedName>
</protein>
<accession>A0A072TDF6</accession>
<dbReference type="HOGENOM" id="CLU_810352_0_0_1"/>
<dbReference type="EMBL" id="KL403866">
    <property type="protein sequence ID" value="KEH15407.1"/>
    <property type="molecule type" value="Genomic_DNA"/>
</dbReference>
<evidence type="ECO:0000313" key="4">
    <source>
        <dbReference type="Proteomes" id="UP000002051"/>
    </source>
</evidence>
<dbReference type="AlphaFoldDB" id="A0A072TDF6"/>
<dbReference type="Proteomes" id="UP000002051">
    <property type="component" value="Unassembled WGS sequence"/>
</dbReference>
<feature type="non-terminal residue" evidence="2">
    <location>
        <position position="343"/>
    </location>
</feature>
<evidence type="ECO:0000256" key="1">
    <source>
        <dbReference type="SAM" id="MobiDB-lite"/>
    </source>
</evidence>
<organism evidence="2 4">
    <name type="scientific">Medicago truncatula</name>
    <name type="common">Barrel medic</name>
    <name type="synonym">Medicago tribuloides</name>
    <dbReference type="NCBI Taxonomy" id="3880"/>
    <lineage>
        <taxon>Eukaryota</taxon>
        <taxon>Viridiplantae</taxon>
        <taxon>Streptophyta</taxon>
        <taxon>Embryophyta</taxon>
        <taxon>Tracheophyta</taxon>
        <taxon>Spermatophyta</taxon>
        <taxon>Magnoliopsida</taxon>
        <taxon>eudicotyledons</taxon>
        <taxon>Gunneridae</taxon>
        <taxon>Pentapetalae</taxon>
        <taxon>rosids</taxon>
        <taxon>fabids</taxon>
        <taxon>Fabales</taxon>
        <taxon>Fabaceae</taxon>
        <taxon>Papilionoideae</taxon>
        <taxon>50 kb inversion clade</taxon>
        <taxon>NPAAA clade</taxon>
        <taxon>Hologalegina</taxon>
        <taxon>IRL clade</taxon>
        <taxon>Trifolieae</taxon>
        <taxon>Medicago</taxon>
    </lineage>
</organism>
<sequence>MIKSSFEDVDLGDSHERTQINNNQVPLNDDVVMKVSLNIEEQFPKDDEIIISQSKTSPSITSPIESQFPSVPSKDFDMYIHKESLFRRFQEVSKGHCNSNGNLIAQTAKEFAAWIEAEAASRHELTSSQELMNEQKSLGELDATIKPCLETNLEGSASEKLAGATLSTISGTINEPPIQLVSPEKKGNEMSVEEGTTSTCDKKITSTHLEVNDGKICTPSISIVNTEPPPTKDIDIGDSWKTIAMEDINKLIEEDPLFAFEKLLIGQVSISSIRILLQELKSLMESSFDLDHLISNQESKSKLISLFNQLYQHQGLLPSHVKEFIEKVQTLNDYIIKYTTFQQ</sequence>